<reference evidence="2" key="1">
    <citation type="submission" date="2013-10" db="EMBL/GenBank/DDBJ databases">
        <title>Genome sequencing of Onchocerca volvulus.</title>
        <authorList>
            <person name="Cotton J."/>
            <person name="Tsai J."/>
            <person name="Stanley E."/>
            <person name="Tracey A."/>
            <person name="Holroyd N."/>
            <person name="Lustigman S."/>
            <person name="Berriman M."/>
        </authorList>
    </citation>
    <scope>NUCLEOTIDE SEQUENCE</scope>
</reference>
<keyword evidence="2" id="KW-1185">Reference proteome</keyword>
<protein>
    <submittedName>
        <fullName evidence="1">Uncharacterized protein</fullName>
    </submittedName>
</protein>
<dbReference type="EnsemblMetazoa" id="OVOC11526.1">
    <property type="protein sequence ID" value="OVOC11526.1"/>
    <property type="gene ID" value="WBGene00248335"/>
</dbReference>
<organism evidence="1 2">
    <name type="scientific">Onchocerca volvulus</name>
    <dbReference type="NCBI Taxonomy" id="6282"/>
    <lineage>
        <taxon>Eukaryota</taxon>
        <taxon>Metazoa</taxon>
        <taxon>Ecdysozoa</taxon>
        <taxon>Nematoda</taxon>
        <taxon>Chromadorea</taxon>
        <taxon>Rhabditida</taxon>
        <taxon>Spirurina</taxon>
        <taxon>Spiruromorpha</taxon>
        <taxon>Filarioidea</taxon>
        <taxon>Onchocercidae</taxon>
        <taxon>Onchocerca</taxon>
    </lineage>
</organism>
<accession>A0A8R1TLQ2</accession>
<evidence type="ECO:0000313" key="2">
    <source>
        <dbReference type="Proteomes" id="UP000024404"/>
    </source>
</evidence>
<dbReference type="EMBL" id="CMVM020000375">
    <property type="status" value="NOT_ANNOTATED_CDS"/>
    <property type="molecule type" value="Genomic_DNA"/>
</dbReference>
<dbReference type="Proteomes" id="UP000024404">
    <property type="component" value="Unassembled WGS sequence"/>
</dbReference>
<evidence type="ECO:0000313" key="1">
    <source>
        <dbReference type="EnsemblMetazoa" id="OVOC11526.1"/>
    </source>
</evidence>
<sequence>MLLQHEISKRIQKTVQETSMLRECHKADPNKFIAAHCHDSWRESQNNWSLNHAYLSEKKNTLELKDYLKKELQACFKNKIIPETFKCIRFSNGWKKEIVRNEITSKITRKKTALRTIVLNKDKIESRMSLFSPDHDKIILLTVSSILLFTHLETNLKLGKRKAGIHSTNIHIVHISRQFYDYFTKIQIFIKICDTEPHNQIFDENGLV</sequence>
<name>A0A8R1TLQ2_ONCVO</name>
<dbReference type="AlphaFoldDB" id="A0A8R1TLQ2"/>
<reference evidence="1" key="2">
    <citation type="submission" date="2022-06" db="UniProtKB">
        <authorList>
            <consortium name="EnsemblMetazoa"/>
        </authorList>
    </citation>
    <scope>IDENTIFICATION</scope>
</reference>
<proteinExistence type="predicted"/>